<name>A0A4V5V0H4_9ACTN</name>
<feature type="region of interest" description="Disordered" evidence="1">
    <location>
        <begin position="92"/>
        <end position="116"/>
    </location>
</feature>
<evidence type="ECO:0000313" key="4">
    <source>
        <dbReference type="Proteomes" id="UP000308705"/>
    </source>
</evidence>
<comment type="caution">
    <text evidence="3">The sequence shown here is derived from an EMBL/GenBank/DDBJ whole genome shotgun (WGS) entry which is preliminary data.</text>
</comment>
<gene>
    <name evidence="3" type="ORF">FDA94_02615</name>
</gene>
<accession>A0A4V5V0H4</accession>
<dbReference type="AlphaFoldDB" id="A0A4V5V0H4"/>
<proteinExistence type="predicted"/>
<sequence>MTHRTEIPDGERWLAAFVAGAAADRAALRDELRPQVDADDGHWRSRESYVTPLHWQAALAAELVTPGSALTRPQIQPQRYWESASHSTKVRVVTRGEEPEPEPSSRRFVFVGGRPGRPAADDPPMRVFLVTWTSDGGPSWAVAREGEREIPYARGRIHLNGSPTDVERPPRPVTAWHDFDDDEPGQIGPAATGVVYDDSAEVMPEYLLDDVFERMAELGVDPVRIEAMRADGDVPPPGPDEPLVEVSVAFIPPRLRSVLPDELSGPDEWRRRNRLPRPGAVAPLHDFQLHRYAEVAEALRDDALPPVLLATPTRASGHLDPDVLVDRLETCAAAGVEPLPADLAQALLRLPRGGHHAAAERAAKIDSAAAAEAARRLAGGGMADPECGFTWQHLVGASVVDFGDDELNEFLELRLRPVLQVTAPTGLRLIDEVLLRRPDGWTVDESAGLLRDWPAMLPSHREVVAVNFLPYLLREQVTSEELAGLELAEGPIGEPTAVIIAFLVACGAPGVVPLVRSMAAKGDLPVEQISRQLVLVLRRSGRETRPAVAVLSELAEAGGHHEAWRIVSAVLPALLPSERHLMTVTLTELVAFAADVACRAGARGEIPIVAENARSPRTLRFVRECRRLHAQLTGATP</sequence>
<keyword evidence="4" id="KW-1185">Reference proteome</keyword>
<organism evidence="3 4">
    <name type="scientific">Herbidospora galbida</name>
    <dbReference type="NCBI Taxonomy" id="2575442"/>
    <lineage>
        <taxon>Bacteria</taxon>
        <taxon>Bacillati</taxon>
        <taxon>Actinomycetota</taxon>
        <taxon>Actinomycetes</taxon>
        <taxon>Streptosporangiales</taxon>
        <taxon>Streptosporangiaceae</taxon>
        <taxon>Herbidospora</taxon>
    </lineage>
</organism>
<dbReference type="EMBL" id="SZQA01000001">
    <property type="protein sequence ID" value="TKK91683.1"/>
    <property type="molecule type" value="Genomic_DNA"/>
</dbReference>
<evidence type="ECO:0000313" key="3">
    <source>
        <dbReference type="EMBL" id="TKK91683.1"/>
    </source>
</evidence>
<dbReference type="Pfam" id="PF25148">
    <property type="entry name" value="DUF7824"/>
    <property type="match status" value="1"/>
</dbReference>
<reference evidence="3 4" key="1">
    <citation type="submission" date="2019-04" db="EMBL/GenBank/DDBJ databases">
        <title>Herbidospora sp. NEAU-GS14.nov., a novel actinomycete isolated from soil.</title>
        <authorList>
            <person name="Han L."/>
        </authorList>
    </citation>
    <scope>NUCLEOTIDE SEQUENCE [LARGE SCALE GENOMIC DNA]</scope>
    <source>
        <strain evidence="3 4">NEAU-GS14</strain>
    </source>
</reference>
<dbReference type="Proteomes" id="UP000308705">
    <property type="component" value="Unassembled WGS sequence"/>
</dbReference>
<evidence type="ECO:0000256" key="1">
    <source>
        <dbReference type="SAM" id="MobiDB-lite"/>
    </source>
</evidence>
<protein>
    <recommendedName>
        <fullName evidence="2">DUF7824 domain-containing protein</fullName>
    </recommendedName>
</protein>
<dbReference type="OrthoDB" id="3245799at2"/>
<feature type="compositionally biased region" description="Low complexity" evidence="1">
    <location>
        <begin position="106"/>
        <end position="116"/>
    </location>
</feature>
<dbReference type="RefSeq" id="WP_137245377.1">
    <property type="nucleotide sequence ID" value="NZ_SZQA01000001.1"/>
</dbReference>
<dbReference type="InterPro" id="IPR056726">
    <property type="entry name" value="DUF7824"/>
</dbReference>
<evidence type="ECO:0000259" key="2">
    <source>
        <dbReference type="Pfam" id="PF25148"/>
    </source>
</evidence>
<feature type="domain" description="DUF7824" evidence="2">
    <location>
        <begin position="285"/>
        <end position="365"/>
    </location>
</feature>